<sequence>MSFAVHPLNAGLIGRFRGALRPRDLFLHDGSNLRRIRLCTRRQLAILAAAVALVGWAAVATIHAFTATPAVQVAAMERKVARMQAEYAAMKRDAMAQAARIEQRQAFLSALVEGTADAKTLASMVPGDLPDAPLSPLTAPYAKVAMQQETLADKAQALAEGRYRNATAALRKLGVDARRFQRNAQLGMGGPYEPVTKASVAESADPQFRQLFLSWKKMDQLEREVISVPSARPLADKNISFTSGFGVRSDPFRGSAAMHAGIDLAGPIGTPVYATADGMVSRAQWASGYGNLVELNHGKGIQTRYGHLSKILVQPGQAVKRGDLIAKMGSTGRSTGSHLHYEVRLDGRAVNPIPFLQSTDYLLAVQTRANKQVALGGPES</sequence>
<evidence type="ECO:0000256" key="1">
    <source>
        <dbReference type="ARBA" id="ARBA00022729"/>
    </source>
</evidence>
<evidence type="ECO:0000259" key="3">
    <source>
        <dbReference type="Pfam" id="PF01551"/>
    </source>
</evidence>
<dbReference type="PANTHER" id="PTHR21666">
    <property type="entry name" value="PEPTIDASE-RELATED"/>
    <property type="match status" value="1"/>
</dbReference>
<dbReference type="EC" id="3.4.24.-" evidence="4"/>
<dbReference type="OrthoDB" id="9815245at2"/>
<accession>A0A1S1HGL5</accession>
<dbReference type="RefSeq" id="WP_015457980.1">
    <property type="nucleotide sequence ID" value="NZ_MIPT01000001.1"/>
</dbReference>
<dbReference type="Gene3D" id="2.70.70.10">
    <property type="entry name" value="Glucose Permease (Domain IIA)"/>
    <property type="match status" value="1"/>
</dbReference>
<dbReference type="CDD" id="cd12797">
    <property type="entry name" value="M23_peptidase"/>
    <property type="match status" value="1"/>
</dbReference>
<evidence type="ECO:0000256" key="2">
    <source>
        <dbReference type="SAM" id="Phobius"/>
    </source>
</evidence>
<protein>
    <submittedName>
        <fullName evidence="4">Murein DD-endopeptidase MepM</fullName>
        <ecNumber evidence="4">3.4.24.-</ecNumber>
    </submittedName>
</protein>
<dbReference type="PANTHER" id="PTHR21666:SF289">
    <property type="entry name" value="L-ALA--D-GLU ENDOPEPTIDASE"/>
    <property type="match status" value="1"/>
</dbReference>
<dbReference type="Pfam" id="PF01551">
    <property type="entry name" value="Peptidase_M23"/>
    <property type="match status" value="1"/>
</dbReference>
<feature type="domain" description="M23ase beta-sheet core" evidence="3">
    <location>
        <begin position="258"/>
        <end position="352"/>
    </location>
</feature>
<keyword evidence="1" id="KW-0732">Signal</keyword>
<feature type="transmembrane region" description="Helical" evidence="2">
    <location>
        <begin position="44"/>
        <end position="65"/>
    </location>
</feature>
<keyword evidence="2" id="KW-0472">Membrane</keyword>
<name>A0A1S1HGL5_9SPHN</name>
<dbReference type="EMBL" id="MIPT01000001">
    <property type="protein sequence ID" value="OHT21384.1"/>
    <property type="molecule type" value="Genomic_DNA"/>
</dbReference>
<keyword evidence="4" id="KW-0378">Hydrolase</keyword>
<evidence type="ECO:0000313" key="4">
    <source>
        <dbReference type="EMBL" id="OHT21384.1"/>
    </source>
</evidence>
<keyword evidence="2" id="KW-1133">Transmembrane helix</keyword>
<reference evidence="4 5" key="1">
    <citation type="submission" date="2016-09" db="EMBL/GenBank/DDBJ databases">
        <title>Metabolic pathway, cell adaptation mechanisms and a novel monoxygenase revealed through proteogenomic-transcription analysis of a Sphingomonas haloaromaticamans strain degrading the fungicide ortho-phenylphenol.</title>
        <authorList>
            <person name="Perruchon C."/>
            <person name="Papadopoulou E.S."/>
            <person name="Rousidou C."/>
            <person name="Vasileiadis S."/>
            <person name="Tanou G."/>
            <person name="Amoutzias G."/>
            <person name="Molassiotis A."/>
            <person name="Karpouzas D.G."/>
        </authorList>
    </citation>
    <scope>NUCLEOTIDE SEQUENCE [LARGE SCALE GENOMIC DNA]</scope>
    <source>
        <strain evidence="4 5">P3</strain>
    </source>
</reference>
<gene>
    <name evidence="4" type="primary">mepM_3</name>
    <name evidence="4" type="ORF">BHE75_03391</name>
</gene>
<proteinExistence type="predicted"/>
<organism evidence="4 5">
    <name type="scientific">Edaphosphingomonas haloaromaticamans</name>
    <dbReference type="NCBI Taxonomy" id="653954"/>
    <lineage>
        <taxon>Bacteria</taxon>
        <taxon>Pseudomonadati</taxon>
        <taxon>Pseudomonadota</taxon>
        <taxon>Alphaproteobacteria</taxon>
        <taxon>Sphingomonadales</taxon>
        <taxon>Rhizorhabdaceae</taxon>
        <taxon>Edaphosphingomonas</taxon>
    </lineage>
</organism>
<comment type="caution">
    <text evidence="4">The sequence shown here is derived from an EMBL/GenBank/DDBJ whole genome shotgun (WGS) entry which is preliminary data.</text>
</comment>
<dbReference type="InterPro" id="IPR050570">
    <property type="entry name" value="Cell_wall_metabolism_enzyme"/>
</dbReference>
<dbReference type="AlphaFoldDB" id="A0A1S1HGL5"/>
<dbReference type="FunFam" id="2.70.70.10:FF:000006">
    <property type="entry name" value="M23 family peptidase"/>
    <property type="match status" value="1"/>
</dbReference>
<dbReference type="GO" id="GO:0004222">
    <property type="term" value="F:metalloendopeptidase activity"/>
    <property type="evidence" value="ECO:0007669"/>
    <property type="project" value="TreeGrafter"/>
</dbReference>
<dbReference type="Proteomes" id="UP000179467">
    <property type="component" value="Unassembled WGS sequence"/>
</dbReference>
<dbReference type="SUPFAM" id="SSF51261">
    <property type="entry name" value="Duplicated hybrid motif"/>
    <property type="match status" value="1"/>
</dbReference>
<dbReference type="InterPro" id="IPR011055">
    <property type="entry name" value="Dup_hybrid_motif"/>
</dbReference>
<keyword evidence="2" id="KW-0812">Transmembrane</keyword>
<dbReference type="InterPro" id="IPR016047">
    <property type="entry name" value="M23ase_b-sheet_dom"/>
</dbReference>
<keyword evidence="5" id="KW-1185">Reference proteome</keyword>
<evidence type="ECO:0000313" key="5">
    <source>
        <dbReference type="Proteomes" id="UP000179467"/>
    </source>
</evidence>